<dbReference type="PANTHER" id="PTHR37426:SF1">
    <property type="entry name" value="RIBOSOMAL RNA LARGE SUBUNIT METHYLTRANSFERASE J"/>
    <property type="match status" value="1"/>
</dbReference>
<accession>A0A917FDB1</accession>
<feature type="active site" description="Proton acceptor" evidence="1">
    <location>
        <position position="160"/>
    </location>
</feature>
<feature type="binding site" evidence="1">
    <location>
        <position position="160"/>
    </location>
    <ligand>
        <name>S-adenosyl-L-methionine</name>
        <dbReference type="ChEBI" id="CHEBI:59789"/>
    </ligand>
</feature>
<reference evidence="2" key="1">
    <citation type="journal article" date="2014" name="Int. J. Syst. Evol. Microbiol.">
        <title>Complete genome sequence of Corynebacterium casei LMG S-19264T (=DSM 44701T), isolated from a smear-ripened cheese.</title>
        <authorList>
            <consortium name="US DOE Joint Genome Institute (JGI-PGF)"/>
            <person name="Walter F."/>
            <person name="Albersmeier A."/>
            <person name="Kalinowski J."/>
            <person name="Ruckert C."/>
        </authorList>
    </citation>
    <scope>NUCLEOTIDE SEQUENCE</scope>
    <source>
        <strain evidence="2">CGMCC 1.15254</strain>
    </source>
</reference>
<evidence type="ECO:0000256" key="1">
    <source>
        <dbReference type="HAMAP-Rule" id="MF_00934"/>
    </source>
</evidence>
<gene>
    <name evidence="2" type="primary">yhiR</name>
    <name evidence="1" type="synonym">rlmJ</name>
    <name evidence="2" type="ORF">GCM10011332_28180</name>
</gene>
<comment type="caution">
    <text evidence="2">The sequence shown here is derived from an EMBL/GenBank/DDBJ whole genome shotgun (WGS) entry which is preliminary data.</text>
</comment>
<dbReference type="GO" id="GO:0070475">
    <property type="term" value="P:rRNA base methylation"/>
    <property type="evidence" value="ECO:0007669"/>
    <property type="project" value="UniProtKB-UniRule"/>
</dbReference>
<dbReference type="RefSeq" id="WP_188666410.1">
    <property type="nucleotide sequence ID" value="NZ_BMHV01000025.1"/>
</dbReference>
<organism evidence="2 3">
    <name type="scientific">Terasakiella brassicae</name>
    <dbReference type="NCBI Taxonomy" id="1634917"/>
    <lineage>
        <taxon>Bacteria</taxon>
        <taxon>Pseudomonadati</taxon>
        <taxon>Pseudomonadota</taxon>
        <taxon>Alphaproteobacteria</taxon>
        <taxon>Rhodospirillales</taxon>
        <taxon>Terasakiellaceae</taxon>
        <taxon>Terasakiella</taxon>
    </lineage>
</organism>
<dbReference type="EMBL" id="BMHV01000025">
    <property type="protein sequence ID" value="GGF72595.1"/>
    <property type="molecule type" value="Genomic_DNA"/>
</dbReference>
<comment type="function">
    <text evidence="1">Specifically methylates the adenine in position 2030 of 23S rRNA.</text>
</comment>
<keyword evidence="1" id="KW-0949">S-adenosyl-L-methionine</keyword>
<dbReference type="GO" id="GO:0036307">
    <property type="term" value="F:23S rRNA (adenine(2030)-N(6))-methyltransferase activity"/>
    <property type="evidence" value="ECO:0007669"/>
    <property type="project" value="UniProtKB-UniRule"/>
</dbReference>
<dbReference type="Gene3D" id="3.40.50.150">
    <property type="entry name" value="Vaccinia Virus protein VP39"/>
    <property type="match status" value="1"/>
</dbReference>
<dbReference type="SUPFAM" id="SSF53335">
    <property type="entry name" value="S-adenosyl-L-methionine-dependent methyltransferases"/>
    <property type="match status" value="1"/>
</dbReference>
<dbReference type="Pfam" id="PF04378">
    <property type="entry name" value="RsmJ"/>
    <property type="match status" value="1"/>
</dbReference>
<dbReference type="GO" id="GO:0005829">
    <property type="term" value="C:cytosol"/>
    <property type="evidence" value="ECO:0007669"/>
    <property type="project" value="TreeGrafter"/>
</dbReference>
<feature type="binding site" evidence="1">
    <location>
        <begin position="139"/>
        <end position="140"/>
    </location>
    <ligand>
        <name>S-adenosyl-L-methionine</name>
        <dbReference type="ChEBI" id="CHEBI:59789"/>
    </ligand>
</feature>
<keyword evidence="3" id="KW-1185">Reference proteome</keyword>
<feature type="binding site" evidence="1">
    <location>
        <position position="96"/>
    </location>
    <ligand>
        <name>S-adenosyl-L-methionine</name>
        <dbReference type="ChEBI" id="CHEBI:59789"/>
    </ligand>
</feature>
<keyword evidence="1 2" id="KW-0489">Methyltransferase</keyword>
<protein>
    <recommendedName>
        <fullName evidence="1">Ribosomal RNA large subunit methyltransferase J</fullName>
        <ecNumber evidence="1">2.1.1.266</ecNumber>
    </recommendedName>
    <alternativeName>
        <fullName evidence="1">23S rRNA (adenine(2030)-N6)-methyltransferase</fullName>
    </alternativeName>
    <alternativeName>
        <fullName evidence="1">23S rRNA m6A2030 methyltransferase</fullName>
    </alternativeName>
</protein>
<feature type="binding site" evidence="1">
    <location>
        <position position="42"/>
    </location>
    <ligand>
        <name>S-adenosyl-L-methionine</name>
        <dbReference type="ChEBI" id="CHEBI:59789"/>
    </ligand>
</feature>
<sequence length="256" mass="28958">MLSYQHGYHAGNIADVHKHTALVLLLKYLGTLSKLVTFIDSHSGRDLYNLTSEQSEKTGEWKDGIARLNGQDLHSQALKDYVAQVATFDENIYPGSPALTAQMMAANHRGLFFELHPGEFEILKENLSSDKRQRLIHSNAMDRLIDYLPPRNADGLLLVDPSYEVKEEYASIARLVNQAHKRWPGGVKMVWYPLLPEDRHEELKKGLKDATFYELIGPRKERGMYGTGLALINAPEHFDSAFTEAATEMESLLFNT</sequence>
<dbReference type="AlphaFoldDB" id="A0A917FDB1"/>
<keyword evidence="1" id="KW-0808">Transferase</keyword>
<proteinExistence type="inferred from homology"/>
<keyword evidence="1" id="KW-0694">RNA-binding</keyword>
<feature type="binding site" evidence="1">
    <location>
        <position position="114"/>
    </location>
    <ligand>
        <name>S-adenosyl-L-methionine</name>
        <dbReference type="ChEBI" id="CHEBI:59789"/>
    </ligand>
</feature>
<dbReference type="HAMAP" id="MF_00934">
    <property type="entry name" value="23SrRNA_methyltr_J"/>
    <property type="match status" value="1"/>
</dbReference>
<evidence type="ECO:0000313" key="2">
    <source>
        <dbReference type="EMBL" id="GGF72595.1"/>
    </source>
</evidence>
<keyword evidence="1" id="KW-0698">rRNA processing</keyword>
<dbReference type="InterPro" id="IPR007473">
    <property type="entry name" value="RlmJ"/>
</dbReference>
<dbReference type="GO" id="GO:0003723">
    <property type="term" value="F:RNA binding"/>
    <property type="evidence" value="ECO:0007669"/>
    <property type="project" value="UniProtKB-UniRule"/>
</dbReference>
<dbReference type="InterPro" id="IPR029063">
    <property type="entry name" value="SAM-dependent_MTases_sf"/>
</dbReference>
<dbReference type="Proteomes" id="UP000632498">
    <property type="component" value="Unassembled WGS sequence"/>
</dbReference>
<feature type="site" description="Interaction with substrate rRNA" evidence="1">
    <location>
        <position position="4"/>
    </location>
</feature>
<evidence type="ECO:0000313" key="3">
    <source>
        <dbReference type="Proteomes" id="UP000632498"/>
    </source>
</evidence>
<feature type="binding site" evidence="1">
    <location>
        <position position="19"/>
    </location>
    <ligand>
        <name>S-adenosyl-L-methionine</name>
        <dbReference type="ChEBI" id="CHEBI:59789"/>
    </ligand>
</feature>
<comment type="similarity">
    <text evidence="1">Belongs to the RlmJ family.</text>
</comment>
<dbReference type="EC" id="2.1.1.266" evidence="1"/>
<reference evidence="2" key="2">
    <citation type="submission" date="2020-09" db="EMBL/GenBank/DDBJ databases">
        <authorList>
            <person name="Sun Q."/>
            <person name="Zhou Y."/>
        </authorList>
    </citation>
    <scope>NUCLEOTIDE SEQUENCE</scope>
    <source>
        <strain evidence="2">CGMCC 1.15254</strain>
    </source>
</reference>
<dbReference type="PANTHER" id="PTHR37426">
    <property type="entry name" value="RIBOSOMAL RNA LARGE SUBUNIT METHYLTRANSFERASE J"/>
    <property type="match status" value="1"/>
</dbReference>
<comment type="subunit">
    <text evidence="1">Monomer.</text>
</comment>
<comment type="catalytic activity">
    <reaction evidence="1">
        <text>adenosine(2030) in 23S rRNA + S-adenosyl-L-methionine = N(6)-methyladenosine(2030) in 23S rRNA + S-adenosyl-L-homocysteine + H(+)</text>
        <dbReference type="Rhea" id="RHEA:43736"/>
        <dbReference type="Rhea" id="RHEA-COMP:10668"/>
        <dbReference type="Rhea" id="RHEA-COMP:10669"/>
        <dbReference type="ChEBI" id="CHEBI:15378"/>
        <dbReference type="ChEBI" id="CHEBI:57856"/>
        <dbReference type="ChEBI" id="CHEBI:59789"/>
        <dbReference type="ChEBI" id="CHEBI:74411"/>
        <dbReference type="ChEBI" id="CHEBI:74449"/>
        <dbReference type="EC" id="2.1.1.266"/>
    </reaction>
</comment>
<name>A0A917FDB1_9PROT</name>